<name>A0A645AY20_9ZZZZ</name>
<proteinExistence type="predicted"/>
<reference evidence="1" key="1">
    <citation type="submission" date="2019-08" db="EMBL/GenBank/DDBJ databases">
        <authorList>
            <person name="Kucharzyk K."/>
            <person name="Murdoch R.W."/>
            <person name="Higgins S."/>
            <person name="Loffler F."/>
        </authorList>
    </citation>
    <scope>NUCLEOTIDE SEQUENCE</scope>
</reference>
<organism evidence="1">
    <name type="scientific">bioreactor metagenome</name>
    <dbReference type="NCBI Taxonomy" id="1076179"/>
    <lineage>
        <taxon>unclassified sequences</taxon>
        <taxon>metagenomes</taxon>
        <taxon>ecological metagenomes</taxon>
    </lineage>
</organism>
<sequence length="88" mass="10233">MRIKTTVKKELIGRDGAFRCLPPKFGGMSSQFVRIFDFVLSSKKIKVFEIQHTQLQAKLIDNLNRPHGRFHPCRIGIQRKNNGFRHPT</sequence>
<dbReference type="EMBL" id="VSSQ01016615">
    <property type="protein sequence ID" value="MPM58145.1"/>
    <property type="molecule type" value="Genomic_DNA"/>
</dbReference>
<evidence type="ECO:0000313" key="1">
    <source>
        <dbReference type="EMBL" id="MPM58145.1"/>
    </source>
</evidence>
<protein>
    <submittedName>
        <fullName evidence="1">Uncharacterized protein</fullName>
    </submittedName>
</protein>
<gene>
    <name evidence="1" type="ORF">SDC9_104974</name>
</gene>
<comment type="caution">
    <text evidence="1">The sequence shown here is derived from an EMBL/GenBank/DDBJ whole genome shotgun (WGS) entry which is preliminary data.</text>
</comment>
<accession>A0A645AY20</accession>
<dbReference type="AlphaFoldDB" id="A0A645AY20"/>